<evidence type="ECO:0000313" key="3">
    <source>
        <dbReference type="Proteomes" id="UP000298246"/>
    </source>
</evidence>
<evidence type="ECO:0000256" key="1">
    <source>
        <dbReference type="SAM" id="MobiDB-lite"/>
    </source>
</evidence>
<proteinExistence type="predicted"/>
<reference evidence="2 3" key="1">
    <citation type="submission" date="2017-03" db="EMBL/GenBank/DDBJ databases">
        <title>Isolation of Levoglucosan Utilizing Bacteria.</title>
        <authorList>
            <person name="Arya A.S."/>
        </authorList>
    </citation>
    <scope>NUCLEOTIDE SEQUENCE [LARGE SCALE GENOMIC DNA]</scope>
    <source>
        <strain evidence="2 3">MEC069</strain>
    </source>
</reference>
<evidence type="ECO:0000313" key="2">
    <source>
        <dbReference type="EMBL" id="TFE88998.1"/>
    </source>
</evidence>
<dbReference type="EMBL" id="MYFO01000008">
    <property type="protein sequence ID" value="TFE88998.1"/>
    <property type="molecule type" value="Genomic_DNA"/>
</dbReference>
<feature type="region of interest" description="Disordered" evidence="1">
    <location>
        <begin position="22"/>
        <end position="43"/>
    </location>
</feature>
<accession>A0A4Y8Q6V0</accession>
<dbReference type="Proteomes" id="UP000298246">
    <property type="component" value="Unassembled WGS sequence"/>
</dbReference>
<gene>
    <name evidence="2" type="ORF">B5M42_08805</name>
</gene>
<dbReference type="AlphaFoldDB" id="A0A4Y8Q6V0"/>
<keyword evidence="3" id="KW-1185">Reference proteome</keyword>
<comment type="caution">
    <text evidence="2">The sequence shown here is derived from an EMBL/GenBank/DDBJ whole genome shotgun (WGS) entry which is preliminary data.</text>
</comment>
<dbReference type="RefSeq" id="WP_134751844.1">
    <property type="nucleotide sequence ID" value="NZ_MYFO02000011.1"/>
</dbReference>
<protein>
    <submittedName>
        <fullName evidence="2">Uncharacterized protein</fullName>
    </submittedName>
</protein>
<name>A0A4Y8Q6V0_9BACL</name>
<organism evidence="2 3">
    <name type="scientific">Paenibacillus athensensis</name>
    <dbReference type="NCBI Taxonomy" id="1967502"/>
    <lineage>
        <taxon>Bacteria</taxon>
        <taxon>Bacillati</taxon>
        <taxon>Bacillota</taxon>
        <taxon>Bacilli</taxon>
        <taxon>Bacillales</taxon>
        <taxon>Paenibacillaceae</taxon>
        <taxon>Paenibacillus</taxon>
    </lineage>
</organism>
<sequence>MRRAASAARGWRRITLAGITGCQSRADRTTPGQRLPDRATGPTDRAMAVRHALTGGTTDVK</sequence>